<evidence type="ECO:0000256" key="5">
    <source>
        <dbReference type="ARBA" id="ARBA00022692"/>
    </source>
</evidence>
<evidence type="ECO:0000313" key="16">
    <source>
        <dbReference type="Proteomes" id="UP001596112"/>
    </source>
</evidence>
<keyword evidence="5 13" id="KW-0812">Transmembrane</keyword>
<reference evidence="16" key="1">
    <citation type="journal article" date="2019" name="Int. J. Syst. Evol. Microbiol.">
        <title>The Global Catalogue of Microorganisms (GCM) 10K type strain sequencing project: providing services to taxonomists for standard genome sequencing and annotation.</title>
        <authorList>
            <consortium name="The Broad Institute Genomics Platform"/>
            <consortium name="The Broad Institute Genome Sequencing Center for Infectious Disease"/>
            <person name="Wu L."/>
            <person name="Ma J."/>
        </authorList>
    </citation>
    <scope>NUCLEOTIDE SEQUENCE [LARGE SCALE GENOMIC DNA]</scope>
    <source>
        <strain evidence="16">JCM 9918</strain>
    </source>
</reference>
<evidence type="ECO:0000256" key="3">
    <source>
        <dbReference type="ARBA" id="ARBA00022448"/>
    </source>
</evidence>
<keyword evidence="9 13" id="KW-0472">Membrane</keyword>
<protein>
    <recommendedName>
        <fullName evidence="13">ATP synthase subunit b</fullName>
    </recommendedName>
    <alternativeName>
        <fullName evidence="13">ATP synthase F(0) sector subunit b</fullName>
    </alternativeName>
    <alternativeName>
        <fullName evidence="13">ATPase subunit I</fullName>
    </alternativeName>
    <alternativeName>
        <fullName evidence="13">F-type ATPase subunit b</fullName>
        <shortName evidence="13">F-ATPase subunit b</shortName>
    </alternativeName>
</protein>
<evidence type="ECO:0000256" key="1">
    <source>
        <dbReference type="ARBA" id="ARBA00004162"/>
    </source>
</evidence>
<keyword evidence="3 13" id="KW-0813">Transport</keyword>
<keyword evidence="8 13" id="KW-0406">Ion transport</keyword>
<evidence type="ECO:0000256" key="2">
    <source>
        <dbReference type="ARBA" id="ARBA00005513"/>
    </source>
</evidence>
<feature type="transmembrane region" description="Helical" evidence="13">
    <location>
        <begin position="18"/>
        <end position="36"/>
    </location>
</feature>
<keyword evidence="13" id="KW-1003">Cell membrane</keyword>
<evidence type="ECO:0000313" key="15">
    <source>
        <dbReference type="EMBL" id="MFC5811836.1"/>
    </source>
</evidence>
<evidence type="ECO:0000256" key="6">
    <source>
        <dbReference type="ARBA" id="ARBA00022781"/>
    </source>
</evidence>
<evidence type="ECO:0000256" key="13">
    <source>
        <dbReference type="HAMAP-Rule" id="MF_01398"/>
    </source>
</evidence>
<comment type="subunit">
    <text evidence="12 13">F-type ATPases have 2 components, F(1) - the catalytic core - and F(0) - the membrane proton channel. F(1) has five subunits: alpha(3), beta(3), gamma(1), delta(1), epsilon(1). F(0) has three main subunits: a(1), b(2) and c(10-14). The alpha and beta chains form an alternating ring which encloses part of the gamma chain. F(1) is attached to F(0) by a central stalk formed by the gamma and epsilon chains, while a peripheral stalk is formed by the delta and b chains.</text>
</comment>
<comment type="function">
    <text evidence="13">Component of the F(0) channel, it forms part of the peripheral stalk, linking F(1) to F(0).</text>
</comment>
<dbReference type="PANTHER" id="PTHR33445:SF1">
    <property type="entry name" value="ATP SYNTHASE SUBUNIT B"/>
    <property type="match status" value="1"/>
</dbReference>
<evidence type="ECO:0000256" key="14">
    <source>
        <dbReference type="RuleBase" id="RU003848"/>
    </source>
</evidence>
<dbReference type="HAMAP" id="MF_01398">
    <property type="entry name" value="ATP_synth_b_bprime"/>
    <property type="match status" value="1"/>
</dbReference>
<dbReference type="InterPro" id="IPR002146">
    <property type="entry name" value="ATP_synth_b/b'su_bac/chlpt"/>
</dbReference>
<keyword evidence="4 13" id="KW-0138">CF(0)</keyword>
<dbReference type="InterPro" id="IPR050059">
    <property type="entry name" value="ATP_synthase_B_chain"/>
</dbReference>
<gene>
    <name evidence="13" type="primary">atpF</name>
    <name evidence="15" type="ORF">ACFQGO_30740</name>
</gene>
<dbReference type="Pfam" id="PF00430">
    <property type="entry name" value="ATP-synt_B"/>
    <property type="match status" value="1"/>
</dbReference>
<accession>A0ABW1BG33</accession>
<dbReference type="Proteomes" id="UP001596112">
    <property type="component" value="Unassembled WGS sequence"/>
</dbReference>
<evidence type="ECO:0000256" key="4">
    <source>
        <dbReference type="ARBA" id="ARBA00022547"/>
    </source>
</evidence>
<evidence type="ECO:0000256" key="7">
    <source>
        <dbReference type="ARBA" id="ARBA00022989"/>
    </source>
</evidence>
<proteinExistence type="inferred from homology"/>
<name>A0ABW1BG33_9ACTN</name>
<evidence type="ECO:0000256" key="8">
    <source>
        <dbReference type="ARBA" id="ARBA00023065"/>
    </source>
</evidence>
<dbReference type="InterPro" id="IPR028987">
    <property type="entry name" value="ATP_synth_B-like_membr_sf"/>
</dbReference>
<evidence type="ECO:0000256" key="10">
    <source>
        <dbReference type="ARBA" id="ARBA00023310"/>
    </source>
</evidence>
<dbReference type="CDD" id="cd06503">
    <property type="entry name" value="ATP-synt_Fo_b"/>
    <property type="match status" value="1"/>
</dbReference>
<evidence type="ECO:0000256" key="12">
    <source>
        <dbReference type="ARBA" id="ARBA00025830"/>
    </source>
</evidence>
<comment type="caution">
    <text evidence="15">The sequence shown here is derived from an EMBL/GenBank/DDBJ whole genome shotgun (WGS) entry which is preliminary data.</text>
</comment>
<comment type="function">
    <text evidence="11 13">F(1)F(0) ATP synthase produces ATP from ADP in the presence of a proton or sodium gradient. F-type ATPases consist of two structural domains, F(1) containing the extramembraneous catalytic core and F(0) containing the membrane proton channel, linked together by a central stalk and a peripheral stalk. During catalysis, ATP synthesis in the catalytic domain of F(1) is coupled via a rotary mechanism of the central stalk subunits to proton translocation.</text>
</comment>
<keyword evidence="7 13" id="KW-1133">Transmembrane helix</keyword>
<dbReference type="PANTHER" id="PTHR33445">
    <property type="entry name" value="ATP SYNTHASE SUBUNIT B', CHLOROPLASTIC"/>
    <property type="match status" value="1"/>
</dbReference>
<organism evidence="15 16">
    <name type="scientific">Streptomyces heilongjiangensis</name>
    <dbReference type="NCBI Taxonomy" id="945052"/>
    <lineage>
        <taxon>Bacteria</taxon>
        <taxon>Bacillati</taxon>
        <taxon>Actinomycetota</taxon>
        <taxon>Actinomycetes</taxon>
        <taxon>Kitasatosporales</taxon>
        <taxon>Streptomycetaceae</taxon>
        <taxon>Streptomyces</taxon>
    </lineage>
</organism>
<evidence type="ECO:0000256" key="9">
    <source>
        <dbReference type="ARBA" id="ARBA00023136"/>
    </source>
</evidence>
<dbReference type="RefSeq" id="WP_272170984.1">
    <property type="nucleotide sequence ID" value="NZ_JAQOSL010000024.1"/>
</dbReference>
<sequence>MSLLPVDIGPLNPPVPELAVAAVLFALVLLFCAWLTPRVRRVRAERAAAPHGVEARAEAVRREAETERARVAAPLAEARHDAARVRLRALEEGAAPVAEVRAEARREYATIVTRGQTRIATDRARAEAELRVQVSELASNLASRILGEQVEAKAEPRL</sequence>
<comment type="subcellular location">
    <subcellularLocation>
        <location evidence="1 13">Cell membrane</location>
        <topology evidence="1 13">Single-pass membrane protein</topology>
    </subcellularLocation>
</comment>
<dbReference type="EMBL" id="JBHSNZ010000028">
    <property type="protein sequence ID" value="MFC5811836.1"/>
    <property type="molecule type" value="Genomic_DNA"/>
</dbReference>
<dbReference type="SUPFAM" id="SSF81573">
    <property type="entry name" value="F1F0 ATP synthase subunit B, membrane domain"/>
    <property type="match status" value="1"/>
</dbReference>
<comment type="similarity">
    <text evidence="2 13 14">Belongs to the ATPase B chain family.</text>
</comment>
<keyword evidence="10 13" id="KW-0066">ATP synthesis</keyword>
<evidence type="ECO:0000256" key="11">
    <source>
        <dbReference type="ARBA" id="ARBA00025198"/>
    </source>
</evidence>
<keyword evidence="6 13" id="KW-0375">Hydrogen ion transport</keyword>
<keyword evidence="16" id="KW-1185">Reference proteome</keyword>
<dbReference type="Gene3D" id="1.20.5.620">
    <property type="entry name" value="F1F0 ATP synthase subunit B, membrane domain"/>
    <property type="match status" value="1"/>
</dbReference>